<organism evidence="2 3">
    <name type="scientific">Clostridium argentinense CDC 2741</name>
    <dbReference type="NCBI Taxonomy" id="1418104"/>
    <lineage>
        <taxon>Bacteria</taxon>
        <taxon>Bacillati</taxon>
        <taxon>Bacillota</taxon>
        <taxon>Clostridia</taxon>
        <taxon>Eubacteriales</taxon>
        <taxon>Clostridiaceae</taxon>
        <taxon>Clostridium</taxon>
    </lineage>
</organism>
<feature type="transmembrane region" description="Helical" evidence="1">
    <location>
        <begin position="328"/>
        <end position="348"/>
    </location>
</feature>
<feature type="transmembrane region" description="Helical" evidence="1">
    <location>
        <begin position="145"/>
        <end position="173"/>
    </location>
</feature>
<protein>
    <submittedName>
        <fullName evidence="2">Putative membrane protein</fullName>
    </submittedName>
</protein>
<dbReference type="OrthoDB" id="138672at2"/>
<feature type="transmembrane region" description="Helical" evidence="1">
    <location>
        <begin position="484"/>
        <end position="505"/>
    </location>
</feature>
<name>A0A0C1R1C7_9CLOT</name>
<feature type="transmembrane region" description="Helical" evidence="1">
    <location>
        <begin position="411"/>
        <end position="435"/>
    </location>
</feature>
<feature type="transmembrane region" description="Helical" evidence="1">
    <location>
        <begin position="254"/>
        <end position="274"/>
    </location>
</feature>
<dbReference type="STRING" id="29341.RSJ17_05360"/>
<sequence length="544" mass="63075">MNKLISLIRVLFKSEYTFNIGKSQSKIKSYIIKLLFILISIAFMILIGKAISNLYDILEVMNQEGLILELGIYISCFIVIFFSLFNIITIFCYSTDIEHLLPLPIKSYLLFISKLLIVLTYQYLIQAIILIPFITVYGFKCNAGFSYWIYSVLIYFFIPILPVIIISIIPIFAMQFIPFVKNKDLYKIFVGIFSIILTLGLQVFFKLSSEISLTQIIDLMNAKDNSFINLTKMFFPTTKLAIISLMNYDNSKGILALLIYLGVSIAILFLFILIGNKIYIKSITSLSEINSKKKHLSKKHYEKKIVLNSKFFSLIKREFTMLFRTPDYLMNCIFPIILYPIFIVTLIFRDGFDKIIFLLRFDLISEYIVLFGCCFILFQAGTSITSSTSISREGKEVYILKYIPVAYKTIIYSKLFTSFIIGLLPLVFMTITLIFLQCSFLTFLLFLIPSILATLFSTQLGLLIDINNPKLNWKSEQQAIKWNFNIILNTLFCFLLSCLLGYFLFNMHLSAVHYSLILTILFILFNIIIFRILINVFKKYNFNI</sequence>
<feature type="transmembrane region" description="Helical" evidence="1">
    <location>
        <begin position="30"/>
        <end position="51"/>
    </location>
</feature>
<feature type="transmembrane region" description="Helical" evidence="1">
    <location>
        <begin position="115"/>
        <end position="139"/>
    </location>
</feature>
<evidence type="ECO:0000313" key="2">
    <source>
        <dbReference type="EMBL" id="KIE44281.1"/>
    </source>
</evidence>
<accession>A0A0C1R1C7</accession>
<proteinExistence type="predicted"/>
<keyword evidence="1" id="KW-0812">Transmembrane</keyword>
<dbReference type="Proteomes" id="UP000031366">
    <property type="component" value="Unassembled WGS sequence"/>
</dbReference>
<reference evidence="2 3" key="1">
    <citation type="journal article" date="2015" name="Infect. Genet. Evol.">
        <title>Genomic sequences of six botulinum neurotoxin-producing strains representing three clostridial species illustrate the mobility and diversity of botulinum neurotoxin genes.</title>
        <authorList>
            <person name="Smith T.J."/>
            <person name="Hill K.K."/>
            <person name="Xie G."/>
            <person name="Foley B.T."/>
            <person name="Williamson C.H."/>
            <person name="Foster J.T."/>
            <person name="Johnson S.L."/>
            <person name="Chertkov O."/>
            <person name="Teshima H."/>
            <person name="Gibbons H.S."/>
            <person name="Johnsky L.A."/>
            <person name="Karavis M.A."/>
            <person name="Smith L.A."/>
        </authorList>
    </citation>
    <scope>NUCLEOTIDE SEQUENCE [LARGE SCALE GENOMIC DNA]</scope>
    <source>
        <strain evidence="2 3">CDC 2741</strain>
    </source>
</reference>
<keyword evidence="3" id="KW-1185">Reference proteome</keyword>
<dbReference type="EMBL" id="AYSO01000020">
    <property type="protein sequence ID" value="KIE44281.1"/>
    <property type="molecule type" value="Genomic_DNA"/>
</dbReference>
<feature type="transmembrane region" description="Helical" evidence="1">
    <location>
        <begin position="368"/>
        <end position="390"/>
    </location>
</feature>
<feature type="transmembrane region" description="Helical" evidence="1">
    <location>
        <begin position="511"/>
        <end position="534"/>
    </location>
</feature>
<keyword evidence="1" id="KW-1133">Transmembrane helix</keyword>
<dbReference type="AlphaFoldDB" id="A0A0C1R1C7"/>
<dbReference type="RefSeq" id="WP_039636400.1">
    <property type="nucleotide sequence ID" value="NZ_AYSO01000020.1"/>
</dbReference>
<feature type="transmembrane region" description="Helical" evidence="1">
    <location>
        <begin position="185"/>
        <end position="205"/>
    </location>
</feature>
<keyword evidence="1" id="KW-0472">Membrane</keyword>
<evidence type="ECO:0000313" key="3">
    <source>
        <dbReference type="Proteomes" id="UP000031366"/>
    </source>
</evidence>
<feature type="transmembrane region" description="Helical" evidence="1">
    <location>
        <begin position="71"/>
        <end position="94"/>
    </location>
</feature>
<evidence type="ECO:0000256" key="1">
    <source>
        <dbReference type="SAM" id="Phobius"/>
    </source>
</evidence>
<comment type="caution">
    <text evidence="2">The sequence shown here is derived from an EMBL/GenBank/DDBJ whole genome shotgun (WGS) entry which is preliminary data.</text>
</comment>
<feature type="transmembrane region" description="Helical" evidence="1">
    <location>
        <begin position="441"/>
        <end position="464"/>
    </location>
</feature>
<gene>
    <name evidence="2" type="ORF">U732_512</name>
</gene>